<feature type="domain" description="FCP1 homology" evidence="2">
    <location>
        <begin position="299"/>
        <end position="473"/>
    </location>
</feature>
<dbReference type="Pfam" id="PF03031">
    <property type="entry name" value="NIF"/>
    <property type="match status" value="1"/>
</dbReference>
<gene>
    <name evidence="3" type="ORF">ZT1E4_G10756</name>
</gene>
<feature type="compositionally biased region" description="Polar residues" evidence="1">
    <location>
        <begin position="178"/>
        <end position="189"/>
    </location>
</feature>
<evidence type="ECO:0000313" key="3">
    <source>
        <dbReference type="EMBL" id="SMR60791.1"/>
    </source>
</evidence>
<dbReference type="InterPro" id="IPR036412">
    <property type="entry name" value="HAD-like_sf"/>
</dbReference>
<organism evidence="3 4">
    <name type="scientific">Zymoseptoria tritici ST99CH_1E4</name>
    <dbReference type="NCBI Taxonomy" id="1276532"/>
    <lineage>
        <taxon>Eukaryota</taxon>
        <taxon>Fungi</taxon>
        <taxon>Dikarya</taxon>
        <taxon>Ascomycota</taxon>
        <taxon>Pezizomycotina</taxon>
        <taxon>Dothideomycetes</taxon>
        <taxon>Dothideomycetidae</taxon>
        <taxon>Mycosphaerellales</taxon>
        <taxon>Mycosphaerellaceae</taxon>
        <taxon>Zymoseptoria</taxon>
    </lineage>
</organism>
<dbReference type="PROSITE" id="PS50969">
    <property type="entry name" value="FCP1"/>
    <property type="match status" value="1"/>
</dbReference>
<name>A0A2H1H4M3_ZYMTR</name>
<evidence type="ECO:0000313" key="4">
    <source>
        <dbReference type="Proteomes" id="UP000245764"/>
    </source>
</evidence>
<sequence length="493" mass="54657">MNSFNLLSRLNTPPPSPPRSRTGSSTHIPGLQSSDVDIGSISEKLVGGKDVQHAAEEDERSQQEYIDEKTPLLENGTTVTDESVGLSSSYAWYSPRRIAHAVLYGVHLIVHTVTAPGRFVVACFYDERGRFSTIMPLRKFASLVSRRKRKRQIHTATGGDSSSDDKERMTKKHHTRRSPSVDSISSTGSDLDDSPARHTRSRTASLSPGPPGESGRPPRKSIRIKVANDEALRMRKASKAGSTSLPGSGDNDIALVASALKSPSSVGASAKLTRYPRAPATPRPLVPRRQPSYTLSYSSDTPRKTLIIDLDETLIHSMAKGGRMSTGHMVEVRLSYPTSTSANSPPLASGVPILYYVHERPACHEFLRKVAKWYNLIVFTASVQEYADPVIDWLERERKYFSGRYYRQHCTYRNGAYIKDLAMVEPDLSRVAILDNSPMSYIFHEDNAIPIEGWISDPTDNDLLHLIPFLEGLQYVTDVRALLALRRGEAQQA</sequence>
<dbReference type="SUPFAM" id="SSF56784">
    <property type="entry name" value="HAD-like"/>
    <property type="match status" value="1"/>
</dbReference>
<dbReference type="PANTHER" id="PTHR12210">
    <property type="entry name" value="DULLARD PROTEIN PHOSPHATASE"/>
    <property type="match status" value="1"/>
</dbReference>
<dbReference type="InterPro" id="IPR050365">
    <property type="entry name" value="TIM50"/>
</dbReference>
<dbReference type="SMART" id="SM00577">
    <property type="entry name" value="CPDc"/>
    <property type="match status" value="1"/>
</dbReference>
<dbReference type="InterPro" id="IPR023214">
    <property type="entry name" value="HAD_sf"/>
</dbReference>
<dbReference type="EMBL" id="LT854264">
    <property type="protein sequence ID" value="SMR60791.1"/>
    <property type="molecule type" value="Genomic_DNA"/>
</dbReference>
<dbReference type="GO" id="GO:0016791">
    <property type="term" value="F:phosphatase activity"/>
    <property type="evidence" value="ECO:0007669"/>
    <property type="project" value="InterPro"/>
</dbReference>
<dbReference type="InterPro" id="IPR004274">
    <property type="entry name" value="FCP1_dom"/>
</dbReference>
<dbReference type="Proteomes" id="UP000245764">
    <property type="component" value="Chromosome 12"/>
</dbReference>
<protein>
    <recommendedName>
        <fullName evidence="2">FCP1 homology domain-containing protein</fullName>
    </recommendedName>
</protein>
<feature type="region of interest" description="Disordered" evidence="1">
    <location>
        <begin position="1"/>
        <end position="36"/>
    </location>
</feature>
<feature type="compositionally biased region" description="Low complexity" evidence="1">
    <location>
        <begin position="1"/>
        <end position="11"/>
    </location>
</feature>
<feature type="region of interest" description="Disordered" evidence="1">
    <location>
        <begin position="145"/>
        <end position="222"/>
    </location>
</feature>
<dbReference type="NCBIfam" id="TIGR02251">
    <property type="entry name" value="HIF-SF_euk"/>
    <property type="match status" value="1"/>
</dbReference>
<dbReference type="InterPro" id="IPR011948">
    <property type="entry name" value="Dullard_phosphatase"/>
</dbReference>
<dbReference type="FunFam" id="3.40.50.1000:FF:000089">
    <property type="entry name" value="NIF domain protein"/>
    <property type="match status" value="1"/>
</dbReference>
<feature type="region of interest" description="Disordered" evidence="1">
    <location>
        <begin position="277"/>
        <end position="297"/>
    </location>
</feature>
<evidence type="ECO:0000256" key="1">
    <source>
        <dbReference type="SAM" id="MobiDB-lite"/>
    </source>
</evidence>
<evidence type="ECO:0000259" key="2">
    <source>
        <dbReference type="PROSITE" id="PS50969"/>
    </source>
</evidence>
<proteinExistence type="predicted"/>
<reference evidence="4" key="1">
    <citation type="submission" date="2017-05" db="EMBL/GenBank/DDBJ databases">
        <authorList>
            <person name="Song R."/>
            <person name="Chenine A.L."/>
            <person name="Ruprecht R.M."/>
        </authorList>
    </citation>
    <scope>NUCLEOTIDE SEQUENCE [LARGE SCALE GENOMIC DNA]</scope>
</reference>
<dbReference type="CDD" id="cd07521">
    <property type="entry name" value="HAD_FCP1-like"/>
    <property type="match status" value="1"/>
</dbReference>
<dbReference type="Gene3D" id="3.40.50.1000">
    <property type="entry name" value="HAD superfamily/HAD-like"/>
    <property type="match status" value="1"/>
</dbReference>
<accession>A0A2H1H4M3</accession>
<dbReference type="AlphaFoldDB" id="A0A2H1H4M3"/>